<dbReference type="STRING" id="1202724.AM493_15195"/>
<dbReference type="RefSeq" id="WP_054408881.1">
    <property type="nucleotide sequence ID" value="NZ_FOYA01000005.1"/>
</dbReference>
<name>A0A0M8MJ26_9FLAO</name>
<dbReference type="Proteomes" id="UP000037755">
    <property type="component" value="Unassembled WGS sequence"/>
</dbReference>
<protein>
    <submittedName>
        <fullName evidence="1">Molecular chaperone Tir</fullName>
    </submittedName>
</protein>
<dbReference type="Pfam" id="PF22550">
    <property type="entry name" value="CesT_Tir_1"/>
    <property type="match status" value="1"/>
</dbReference>
<dbReference type="OrthoDB" id="361060at2"/>
<keyword evidence="2" id="KW-1185">Reference proteome</keyword>
<dbReference type="EMBL" id="LIYD01000005">
    <property type="protein sequence ID" value="KOS07231.1"/>
    <property type="molecule type" value="Genomic_DNA"/>
</dbReference>
<reference evidence="1 2" key="1">
    <citation type="submission" date="2015-08" db="EMBL/GenBank/DDBJ databases">
        <title>Whole genome sequence of Flavobacterium akiainvivens IK-1T, from decaying Wikstroemia oahuensis, an endemic Hawaiian shrub.</title>
        <authorList>
            <person name="Wan X."/>
            <person name="Hou S."/>
            <person name="Saito J."/>
            <person name="Donachie S."/>
        </authorList>
    </citation>
    <scope>NUCLEOTIDE SEQUENCE [LARGE SCALE GENOMIC DNA]</scope>
    <source>
        <strain evidence="1 2">IK-1</strain>
    </source>
</reference>
<dbReference type="AlphaFoldDB" id="A0A0M8MJ26"/>
<organism evidence="1 2">
    <name type="scientific">Flavobacterium akiainvivens</name>
    <dbReference type="NCBI Taxonomy" id="1202724"/>
    <lineage>
        <taxon>Bacteria</taxon>
        <taxon>Pseudomonadati</taxon>
        <taxon>Bacteroidota</taxon>
        <taxon>Flavobacteriia</taxon>
        <taxon>Flavobacteriales</taxon>
        <taxon>Flavobacteriaceae</taxon>
        <taxon>Flavobacterium</taxon>
    </lineage>
</organism>
<dbReference type="InterPro" id="IPR054345">
    <property type="entry name" value="Tir-like"/>
</dbReference>
<proteinExistence type="predicted"/>
<comment type="caution">
    <text evidence="1">The sequence shown here is derived from an EMBL/GenBank/DDBJ whole genome shotgun (WGS) entry which is preliminary data.</text>
</comment>
<gene>
    <name evidence="1" type="ORF">AM493_15195</name>
</gene>
<dbReference type="PATRIC" id="fig|1202724.3.peg.3158"/>
<sequence length="131" mass="15035">MKDYYGVVKNYLNALELDIKYENSREGIFIVSNEQEGVFNLIICVAYPIVIFEQFLFEIKAESPAVYKALLQKNRDIIHGAFVLDATGRKVIFRDSLQLENLDQNEFGATLNSLSLLLSEYSEQIINFSKN</sequence>
<evidence type="ECO:0000313" key="1">
    <source>
        <dbReference type="EMBL" id="KOS07231.1"/>
    </source>
</evidence>
<accession>A0A0M8MJ26</accession>
<dbReference type="Gene3D" id="3.30.1460.10">
    <property type="match status" value="1"/>
</dbReference>
<dbReference type="SUPFAM" id="SSF69635">
    <property type="entry name" value="Type III secretory system chaperone-like"/>
    <property type="match status" value="1"/>
</dbReference>
<evidence type="ECO:0000313" key="2">
    <source>
        <dbReference type="Proteomes" id="UP000037755"/>
    </source>
</evidence>